<dbReference type="InterPro" id="IPR001037">
    <property type="entry name" value="Integrase_C_retrovir"/>
</dbReference>
<evidence type="ECO:0000256" key="3">
    <source>
        <dbReference type="ARBA" id="ARBA00022695"/>
    </source>
</evidence>
<dbReference type="SUPFAM" id="SSF53098">
    <property type="entry name" value="Ribonuclease H-like"/>
    <property type="match status" value="1"/>
</dbReference>
<dbReference type="GO" id="GO:0004519">
    <property type="term" value="F:endonuclease activity"/>
    <property type="evidence" value="ECO:0007669"/>
    <property type="project" value="UniProtKB-KW"/>
</dbReference>
<accession>A0A3M0J0Q6</accession>
<keyword evidence="5" id="KW-0479">Metal-binding</keyword>
<dbReference type="InterPro" id="IPR045345">
    <property type="entry name" value="Gag_p24_C"/>
</dbReference>
<protein>
    <recommendedName>
        <fullName evidence="1">RNA-directed DNA polymerase</fullName>
        <ecNumber evidence="1">2.7.7.49</ecNumber>
    </recommendedName>
</protein>
<feature type="region of interest" description="Disordered" evidence="15">
    <location>
        <begin position="67"/>
        <end position="109"/>
    </location>
</feature>
<feature type="domain" description="Integrase catalytic" evidence="17">
    <location>
        <begin position="669"/>
        <end position="832"/>
    </location>
</feature>
<evidence type="ECO:0000256" key="10">
    <source>
        <dbReference type="ARBA" id="ARBA00022918"/>
    </source>
</evidence>
<keyword evidence="6" id="KW-0255">Endonuclease</keyword>
<dbReference type="Pfam" id="PF00552">
    <property type="entry name" value="IN_DBD_C"/>
    <property type="match status" value="1"/>
</dbReference>
<dbReference type="Pfam" id="PF02022">
    <property type="entry name" value="Integrase_Zn"/>
    <property type="match status" value="1"/>
</dbReference>
<dbReference type="GO" id="GO:0015074">
    <property type="term" value="P:DNA integration"/>
    <property type="evidence" value="ECO:0007669"/>
    <property type="project" value="UniProtKB-KW"/>
</dbReference>
<dbReference type="Gene3D" id="3.30.420.10">
    <property type="entry name" value="Ribonuclease H-like superfamily/Ribonuclease H"/>
    <property type="match status" value="1"/>
</dbReference>
<evidence type="ECO:0000256" key="14">
    <source>
        <dbReference type="PROSITE-ProRule" id="PRU00506"/>
    </source>
</evidence>
<dbReference type="GO" id="GO:0003677">
    <property type="term" value="F:DNA binding"/>
    <property type="evidence" value="ECO:0007669"/>
    <property type="project" value="UniProtKB-KW"/>
</dbReference>
<feature type="domain" description="Integrase-type" evidence="16">
    <location>
        <begin position="619"/>
        <end position="660"/>
    </location>
</feature>
<dbReference type="PROSITE" id="PS51027">
    <property type="entry name" value="INTEGRASE_DBD"/>
    <property type="match status" value="1"/>
</dbReference>
<dbReference type="Pfam" id="PF00665">
    <property type="entry name" value="rve"/>
    <property type="match status" value="1"/>
</dbReference>
<evidence type="ECO:0000313" key="19">
    <source>
        <dbReference type="EMBL" id="RMB92359.1"/>
    </source>
</evidence>
<dbReference type="SUPFAM" id="SSF46919">
    <property type="entry name" value="N-terminal Zn binding domain of HIV integrase"/>
    <property type="match status" value="1"/>
</dbReference>
<dbReference type="OrthoDB" id="9048915at2759"/>
<evidence type="ECO:0000259" key="16">
    <source>
        <dbReference type="PROSITE" id="PS50876"/>
    </source>
</evidence>
<feature type="region of interest" description="Disordered" evidence="15">
    <location>
        <begin position="149"/>
        <end position="175"/>
    </location>
</feature>
<evidence type="ECO:0000256" key="4">
    <source>
        <dbReference type="ARBA" id="ARBA00022722"/>
    </source>
</evidence>
<sequence length="907" mass="99977">MKASKVFFTSELFYYFVLRVNISVSPESSGEEPMNKAAAEGALPGAMSYRNSCQEPKELAFLKTLRTARDRQEPAGRSRRPQARAVNRDVLLPPETPGEATGPREDSQAAAWRKEVTPVTEVQVGPVSSGVGNAEKGRSNLCRNIKKLPEHQTAKPTTPEKKHLSGHNTSSLQFVPDDGFPLGPGTRHPDICWTEIGTPLNESDHSWGKFHFDWTDIKKFALKGDPKGIAMPVTYDAHDANPKWERLDREVVRDLMKAVRDNGLGSPYFKQLLKGTFSIYDLTPFDLRSLATMILSDSQFILWEAKWRKILNDYRIKYQGGANAGFTVAQLAGDPPLDSAARQASFLPRDVLTDIKDAARKAMVQIPPAGVTESLFTDVKQGPSEPFASFIDRLTQAVDRQVIDEGVKSHLIRCLAFANANPECKRVISAVPGQPTMAEILEACSKTHLIIVRHVGEGSVVLQETMQVEELSRETPEGAWIINADDTSDADHNDELTVLAKPHQPPLIIPPNTSIARAIALPPHAAEQALPVLREQDPPSGEHMEVHASWVKHIGRDRPILVCELTQGDKTIAVKGMLDMGADVTSEDAIVVSGPGGFLAEGNEHADKLTMPISRTLPNIFEQAKLSHAFFHQNAQALMDTFHISRSQAKEIISACPDCQLVQPPTSMGAVNPRGLHSLQLWRTDVTKYPSFGKLKNVHVSVDTFSGAVFASLHTGETAQHACRHFLQAFASLGVPQEIKTDNGPTYIGKVLDKFLKRWGVHHTFGIPHPPTGQAIIERTHQTLKSLLDRQKRGEADATPYMRLNKALYVLNFLNCSFAEPTPPIIRHFSNITRAKLKENPLVLVRNPETGQIEGPFKLITWGKGYACVSTAAGPKWLAARHVKPYRVQTQAETDPKTGGREVGTQT</sequence>
<organism evidence="19 20">
    <name type="scientific">Hirundo rustica rustica</name>
    <dbReference type="NCBI Taxonomy" id="333673"/>
    <lineage>
        <taxon>Eukaryota</taxon>
        <taxon>Metazoa</taxon>
        <taxon>Chordata</taxon>
        <taxon>Craniata</taxon>
        <taxon>Vertebrata</taxon>
        <taxon>Euteleostomi</taxon>
        <taxon>Archelosauria</taxon>
        <taxon>Archosauria</taxon>
        <taxon>Dinosauria</taxon>
        <taxon>Saurischia</taxon>
        <taxon>Theropoda</taxon>
        <taxon>Coelurosauria</taxon>
        <taxon>Aves</taxon>
        <taxon>Neognathae</taxon>
        <taxon>Neoaves</taxon>
        <taxon>Telluraves</taxon>
        <taxon>Australaves</taxon>
        <taxon>Passeriformes</taxon>
        <taxon>Sylvioidea</taxon>
        <taxon>Hirundinidae</taxon>
        <taxon>Hirundo</taxon>
    </lineage>
</organism>
<dbReference type="Proteomes" id="UP000269221">
    <property type="component" value="Unassembled WGS sequence"/>
</dbReference>
<dbReference type="InterPro" id="IPR008919">
    <property type="entry name" value="Retrov_capsid_N"/>
</dbReference>
<feature type="DNA-binding region" description="Integrase-type" evidence="14">
    <location>
        <begin position="841"/>
        <end position="888"/>
    </location>
</feature>
<evidence type="ECO:0000256" key="5">
    <source>
        <dbReference type="ARBA" id="ARBA00022723"/>
    </source>
</evidence>
<proteinExistence type="predicted"/>
<dbReference type="InterPro" id="IPR036397">
    <property type="entry name" value="RNaseH_sf"/>
</dbReference>
<reference evidence="19 20" key="1">
    <citation type="submission" date="2018-07" db="EMBL/GenBank/DDBJ databases">
        <title>A high quality draft genome assembly of the barn swallow (H. rustica rustica).</title>
        <authorList>
            <person name="Formenti G."/>
            <person name="Chiara M."/>
            <person name="Poveda L."/>
            <person name="Francoijs K.-J."/>
            <person name="Bonisoli-Alquati A."/>
            <person name="Canova L."/>
            <person name="Gianfranceschi L."/>
            <person name="Horner D.S."/>
            <person name="Saino N."/>
        </authorList>
    </citation>
    <scope>NUCLEOTIDE SEQUENCE [LARGE SCALE GENOMIC DNA]</scope>
    <source>
        <strain evidence="19">Chelidonia</strain>
        <tissue evidence="19">Blood</tissue>
    </source>
</reference>
<dbReference type="InterPro" id="IPR003308">
    <property type="entry name" value="Integrase_Zn-bd_dom_N"/>
</dbReference>
<keyword evidence="3" id="KW-0548">Nucleotidyltransferase</keyword>
<evidence type="ECO:0000256" key="12">
    <source>
        <dbReference type="ARBA" id="ARBA00023268"/>
    </source>
</evidence>
<dbReference type="Pfam" id="PF00607">
    <property type="entry name" value="Gag_p24"/>
    <property type="match status" value="1"/>
</dbReference>
<comment type="caution">
    <text evidence="19">The sequence shown here is derived from an EMBL/GenBank/DDBJ whole genome shotgun (WGS) entry which is preliminary data.</text>
</comment>
<dbReference type="SUPFAM" id="SSF50122">
    <property type="entry name" value="DNA-binding domain of retroviral integrase"/>
    <property type="match status" value="1"/>
</dbReference>
<evidence type="ECO:0000256" key="13">
    <source>
        <dbReference type="PROSITE-ProRule" id="PRU00450"/>
    </source>
</evidence>
<dbReference type="PROSITE" id="PS50994">
    <property type="entry name" value="INTEGRASE"/>
    <property type="match status" value="1"/>
</dbReference>
<name>A0A3M0J0Q6_HIRRU</name>
<dbReference type="InterPro" id="IPR008916">
    <property type="entry name" value="Retrov_capsid_C"/>
</dbReference>
<dbReference type="GO" id="GO:0035613">
    <property type="term" value="F:RNA stem-loop binding"/>
    <property type="evidence" value="ECO:0007669"/>
    <property type="project" value="TreeGrafter"/>
</dbReference>
<dbReference type="PROSITE" id="PS50876">
    <property type="entry name" value="ZF_INTEGRASE"/>
    <property type="match status" value="1"/>
</dbReference>
<dbReference type="AlphaFoldDB" id="A0A3M0J0Q6"/>
<feature type="domain" description="Integrase-type" evidence="18">
    <location>
        <begin position="841"/>
        <end position="888"/>
    </location>
</feature>
<dbReference type="InterPro" id="IPR036862">
    <property type="entry name" value="Integrase_C_dom_sf_retrovir"/>
</dbReference>
<feature type="compositionally biased region" description="Basic and acidic residues" evidence="15">
    <location>
        <begin position="67"/>
        <end position="76"/>
    </location>
</feature>
<evidence type="ECO:0000256" key="15">
    <source>
        <dbReference type="SAM" id="MobiDB-lite"/>
    </source>
</evidence>
<dbReference type="InterPro" id="IPR001584">
    <property type="entry name" value="Integrase_cat-core"/>
</dbReference>
<evidence type="ECO:0000256" key="1">
    <source>
        <dbReference type="ARBA" id="ARBA00012493"/>
    </source>
</evidence>
<dbReference type="EC" id="2.7.7.49" evidence="1"/>
<keyword evidence="12" id="KW-0511">Multifunctional enzyme</keyword>
<dbReference type="Gene3D" id="2.30.30.10">
    <property type="entry name" value="Integrase, C-terminal domain superfamily, retroviral"/>
    <property type="match status" value="1"/>
</dbReference>
<keyword evidence="13" id="KW-0863">Zinc-finger</keyword>
<dbReference type="Pfam" id="PF19317">
    <property type="entry name" value="Gag_p24_C"/>
    <property type="match status" value="1"/>
</dbReference>
<dbReference type="GO" id="GO:0016032">
    <property type="term" value="P:viral process"/>
    <property type="evidence" value="ECO:0007669"/>
    <property type="project" value="InterPro"/>
</dbReference>
<keyword evidence="10" id="KW-0695">RNA-directed DNA polymerase</keyword>
<keyword evidence="7" id="KW-0378">Hydrolase</keyword>
<dbReference type="InterPro" id="IPR012337">
    <property type="entry name" value="RNaseH-like_sf"/>
</dbReference>
<dbReference type="GO" id="GO:0008270">
    <property type="term" value="F:zinc ion binding"/>
    <property type="evidence" value="ECO:0007669"/>
    <property type="project" value="UniProtKB-KW"/>
</dbReference>
<evidence type="ECO:0000313" key="20">
    <source>
        <dbReference type="Proteomes" id="UP000269221"/>
    </source>
</evidence>
<evidence type="ECO:0000259" key="18">
    <source>
        <dbReference type="PROSITE" id="PS51027"/>
    </source>
</evidence>
<evidence type="ECO:0000256" key="2">
    <source>
        <dbReference type="ARBA" id="ARBA00022679"/>
    </source>
</evidence>
<dbReference type="SUPFAM" id="SSF47353">
    <property type="entry name" value="Retrovirus capsid dimerization domain-like"/>
    <property type="match status" value="1"/>
</dbReference>
<dbReference type="STRING" id="333673.A0A3M0J0Q6"/>
<dbReference type="GO" id="GO:0003964">
    <property type="term" value="F:RNA-directed DNA polymerase activity"/>
    <property type="evidence" value="ECO:0007669"/>
    <property type="project" value="UniProtKB-KW"/>
</dbReference>
<dbReference type="InterPro" id="IPR017856">
    <property type="entry name" value="Integrase-like_N"/>
</dbReference>
<keyword evidence="11" id="KW-0238">DNA-binding</keyword>
<feature type="compositionally biased region" description="Basic and acidic residues" evidence="15">
    <location>
        <begin position="149"/>
        <end position="163"/>
    </location>
</feature>
<dbReference type="SUPFAM" id="SSF47943">
    <property type="entry name" value="Retrovirus capsid protein, N-terminal core domain"/>
    <property type="match status" value="1"/>
</dbReference>
<evidence type="ECO:0000256" key="11">
    <source>
        <dbReference type="ARBA" id="ARBA00023125"/>
    </source>
</evidence>
<evidence type="ECO:0000256" key="7">
    <source>
        <dbReference type="ARBA" id="ARBA00022801"/>
    </source>
</evidence>
<gene>
    <name evidence="19" type="ORF">DUI87_31234</name>
</gene>
<dbReference type="Gene3D" id="1.10.10.200">
    <property type="match status" value="1"/>
</dbReference>
<dbReference type="Gene3D" id="1.10.375.10">
    <property type="entry name" value="Human Immunodeficiency Virus Type 1 Capsid Protein"/>
    <property type="match status" value="1"/>
</dbReference>
<keyword evidence="8" id="KW-0862">Zinc</keyword>
<dbReference type="PANTHER" id="PTHR41694">
    <property type="entry name" value="ENDOGENOUS RETROVIRUS GROUP K MEMBER POL PROTEIN"/>
    <property type="match status" value="1"/>
</dbReference>
<keyword evidence="9" id="KW-0229">DNA integration</keyword>
<keyword evidence="20" id="KW-1185">Reference proteome</keyword>
<keyword evidence="2" id="KW-0808">Transferase</keyword>
<evidence type="ECO:0000256" key="9">
    <source>
        <dbReference type="ARBA" id="ARBA00022908"/>
    </source>
</evidence>
<dbReference type="EMBL" id="QRBI01000229">
    <property type="protein sequence ID" value="RMB92359.1"/>
    <property type="molecule type" value="Genomic_DNA"/>
</dbReference>
<evidence type="ECO:0000256" key="8">
    <source>
        <dbReference type="ARBA" id="ARBA00022833"/>
    </source>
</evidence>
<evidence type="ECO:0000259" key="17">
    <source>
        <dbReference type="PROSITE" id="PS50994"/>
    </source>
</evidence>
<dbReference type="PANTHER" id="PTHR41694:SF4">
    <property type="entry name" value="ENDOGENOUS RETROVIRUS GROUP K MEMBER 10 POL PROTEIN-RELATED"/>
    <property type="match status" value="1"/>
</dbReference>
<keyword evidence="4" id="KW-0540">Nuclease</keyword>
<evidence type="ECO:0000256" key="6">
    <source>
        <dbReference type="ARBA" id="ARBA00022759"/>
    </source>
</evidence>
<dbReference type="Gene3D" id="1.10.1200.30">
    <property type="match status" value="1"/>
</dbReference>
<dbReference type="GO" id="GO:0016787">
    <property type="term" value="F:hydrolase activity"/>
    <property type="evidence" value="ECO:0007669"/>
    <property type="project" value="UniProtKB-KW"/>
</dbReference>